<proteinExistence type="predicted"/>
<dbReference type="Proteomes" id="UP000799536">
    <property type="component" value="Unassembled WGS sequence"/>
</dbReference>
<keyword evidence="2" id="KW-0732">Signal</keyword>
<evidence type="ECO:0000256" key="1">
    <source>
        <dbReference type="SAM" id="MobiDB-lite"/>
    </source>
</evidence>
<evidence type="ECO:0008006" key="5">
    <source>
        <dbReference type="Google" id="ProtNLM"/>
    </source>
</evidence>
<evidence type="ECO:0000313" key="4">
    <source>
        <dbReference type="Proteomes" id="UP000799536"/>
    </source>
</evidence>
<organism evidence="3 4">
    <name type="scientific">Delitschia confertaspora ATCC 74209</name>
    <dbReference type="NCBI Taxonomy" id="1513339"/>
    <lineage>
        <taxon>Eukaryota</taxon>
        <taxon>Fungi</taxon>
        <taxon>Dikarya</taxon>
        <taxon>Ascomycota</taxon>
        <taxon>Pezizomycotina</taxon>
        <taxon>Dothideomycetes</taxon>
        <taxon>Pleosporomycetidae</taxon>
        <taxon>Pleosporales</taxon>
        <taxon>Delitschiaceae</taxon>
        <taxon>Delitschia</taxon>
    </lineage>
</organism>
<dbReference type="OrthoDB" id="5091764at2759"/>
<keyword evidence="4" id="KW-1185">Reference proteome</keyword>
<feature type="region of interest" description="Disordered" evidence="1">
    <location>
        <begin position="117"/>
        <end position="161"/>
    </location>
</feature>
<comment type="caution">
    <text evidence="3">The sequence shown here is derived from an EMBL/GenBank/DDBJ whole genome shotgun (WGS) entry which is preliminary data.</text>
</comment>
<feature type="signal peptide" evidence="2">
    <location>
        <begin position="1"/>
        <end position="19"/>
    </location>
</feature>
<dbReference type="EMBL" id="ML994341">
    <property type="protein sequence ID" value="KAF2196691.1"/>
    <property type="molecule type" value="Genomic_DNA"/>
</dbReference>
<gene>
    <name evidence="3" type="ORF">GQ43DRAFT_484739</name>
</gene>
<accession>A0A9P4JF24</accession>
<protein>
    <recommendedName>
        <fullName evidence="5">GPI anchored cell wall protein</fullName>
    </recommendedName>
</protein>
<reference evidence="3" key="1">
    <citation type="journal article" date="2020" name="Stud. Mycol.">
        <title>101 Dothideomycetes genomes: a test case for predicting lifestyles and emergence of pathogens.</title>
        <authorList>
            <person name="Haridas S."/>
            <person name="Albert R."/>
            <person name="Binder M."/>
            <person name="Bloem J."/>
            <person name="Labutti K."/>
            <person name="Salamov A."/>
            <person name="Andreopoulos B."/>
            <person name="Baker S."/>
            <person name="Barry K."/>
            <person name="Bills G."/>
            <person name="Bluhm B."/>
            <person name="Cannon C."/>
            <person name="Castanera R."/>
            <person name="Culley D."/>
            <person name="Daum C."/>
            <person name="Ezra D."/>
            <person name="Gonzalez J."/>
            <person name="Henrissat B."/>
            <person name="Kuo A."/>
            <person name="Liang C."/>
            <person name="Lipzen A."/>
            <person name="Lutzoni F."/>
            <person name="Magnuson J."/>
            <person name="Mondo S."/>
            <person name="Nolan M."/>
            <person name="Ohm R."/>
            <person name="Pangilinan J."/>
            <person name="Park H.-J."/>
            <person name="Ramirez L."/>
            <person name="Alfaro M."/>
            <person name="Sun H."/>
            <person name="Tritt A."/>
            <person name="Yoshinaga Y."/>
            <person name="Zwiers L.-H."/>
            <person name="Turgeon B."/>
            <person name="Goodwin S."/>
            <person name="Spatafora J."/>
            <person name="Crous P."/>
            <person name="Grigoriev I."/>
        </authorList>
    </citation>
    <scope>NUCLEOTIDE SEQUENCE</scope>
    <source>
        <strain evidence="3">ATCC 74209</strain>
    </source>
</reference>
<feature type="compositionally biased region" description="Polar residues" evidence="1">
    <location>
        <begin position="117"/>
        <end position="130"/>
    </location>
</feature>
<dbReference type="AlphaFoldDB" id="A0A9P4JF24"/>
<name>A0A9P4JF24_9PLEO</name>
<evidence type="ECO:0000256" key="2">
    <source>
        <dbReference type="SAM" id="SignalP"/>
    </source>
</evidence>
<feature type="chain" id="PRO_5040112112" description="GPI anchored cell wall protein" evidence="2">
    <location>
        <begin position="20"/>
        <end position="195"/>
    </location>
</feature>
<sequence>MKAYTTIAALLSLFSSVLAATVTLKETVCIQSNTELETFTIPVNELAVKELKSVCGLQILSADGVDVSTLVCRAYKDAAGTQPGSAQFTFDTPALISTNPVQEASIKCDNTGTSNGTVSMSIQSSSQNMLPTAAPSGSSSPFPVSNSTSPSSTGINVPVGPASSTGAGMPISTAAASQWGPSIGVVSAAFAILFL</sequence>
<evidence type="ECO:0000313" key="3">
    <source>
        <dbReference type="EMBL" id="KAF2196691.1"/>
    </source>
</evidence>
<feature type="compositionally biased region" description="Low complexity" evidence="1">
    <location>
        <begin position="135"/>
        <end position="152"/>
    </location>
</feature>